<dbReference type="SUPFAM" id="SSF47473">
    <property type="entry name" value="EF-hand"/>
    <property type="match status" value="1"/>
</dbReference>
<dbReference type="EMBL" id="CCKQ01005482">
    <property type="protein sequence ID" value="CDW76726.1"/>
    <property type="molecule type" value="Genomic_DNA"/>
</dbReference>
<protein>
    <submittedName>
        <fullName evidence="2">Ef-hand calcium-binding domain-containing protein 10-like</fullName>
    </submittedName>
</protein>
<evidence type="ECO:0000259" key="1">
    <source>
        <dbReference type="PROSITE" id="PS50222"/>
    </source>
</evidence>
<evidence type="ECO:0000313" key="2">
    <source>
        <dbReference type="EMBL" id="CDW76726.1"/>
    </source>
</evidence>
<dbReference type="GO" id="GO:0005509">
    <property type="term" value="F:calcium ion binding"/>
    <property type="evidence" value="ECO:0007669"/>
    <property type="project" value="InterPro"/>
</dbReference>
<dbReference type="PANTHER" id="PTHR21847">
    <property type="entry name" value="EF-HAND CALCIUM-BINDING DOMAIN-CONTAINING PROTEIN 10"/>
    <property type="match status" value="1"/>
</dbReference>
<evidence type="ECO:0000313" key="3">
    <source>
        <dbReference type="Proteomes" id="UP000039865"/>
    </source>
</evidence>
<dbReference type="Proteomes" id="UP000039865">
    <property type="component" value="Unassembled WGS sequence"/>
</dbReference>
<dbReference type="AlphaFoldDB" id="A0A078A7F7"/>
<dbReference type="OrthoDB" id="10260455at2759"/>
<accession>A0A078A7F7</accession>
<dbReference type="InterPro" id="IPR011992">
    <property type="entry name" value="EF-hand-dom_pair"/>
</dbReference>
<dbReference type="Gene3D" id="1.10.238.10">
    <property type="entry name" value="EF-hand"/>
    <property type="match status" value="1"/>
</dbReference>
<gene>
    <name evidence="2" type="primary">Contig13368.g14263</name>
    <name evidence="2" type="ORF">STYLEM_5687</name>
</gene>
<dbReference type="CDD" id="cd22961">
    <property type="entry name" value="DD_TEX55-like"/>
    <property type="match status" value="1"/>
</dbReference>
<dbReference type="InterPro" id="IPR039879">
    <property type="entry name" value="EFC10"/>
</dbReference>
<proteinExistence type="predicted"/>
<feature type="domain" description="EF-hand" evidence="1">
    <location>
        <begin position="67"/>
        <end position="102"/>
    </location>
</feature>
<organism evidence="2 3">
    <name type="scientific">Stylonychia lemnae</name>
    <name type="common">Ciliate</name>
    <dbReference type="NCBI Taxonomy" id="5949"/>
    <lineage>
        <taxon>Eukaryota</taxon>
        <taxon>Sar</taxon>
        <taxon>Alveolata</taxon>
        <taxon>Ciliophora</taxon>
        <taxon>Intramacronucleata</taxon>
        <taxon>Spirotrichea</taxon>
        <taxon>Stichotrichia</taxon>
        <taxon>Sporadotrichida</taxon>
        <taxon>Oxytrichidae</taxon>
        <taxon>Stylonychinae</taxon>
        <taxon>Stylonychia</taxon>
    </lineage>
</organism>
<reference evidence="2 3" key="1">
    <citation type="submission" date="2014-06" db="EMBL/GenBank/DDBJ databases">
        <authorList>
            <person name="Swart Estienne"/>
        </authorList>
    </citation>
    <scope>NUCLEOTIDE SEQUENCE [LARGE SCALE GENOMIC DNA]</scope>
    <source>
        <strain evidence="2 3">130c</strain>
    </source>
</reference>
<dbReference type="InterPro" id="IPR002048">
    <property type="entry name" value="EF_hand_dom"/>
</dbReference>
<dbReference type="PROSITE" id="PS50222">
    <property type="entry name" value="EF_HAND_2"/>
    <property type="match status" value="1"/>
</dbReference>
<name>A0A078A7F7_STYLE</name>
<dbReference type="PANTHER" id="PTHR21847:SF1">
    <property type="entry name" value="EF-HAND CALCIUM-BINDING DOMAIN-CONTAINING PROTEIN 10"/>
    <property type="match status" value="1"/>
</dbReference>
<dbReference type="SUPFAM" id="SSF47391">
    <property type="entry name" value="Dimerization-anchoring domain of cAMP-dependent PK regulatory subunit"/>
    <property type="match status" value="1"/>
</dbReference>
<dbReference type="OMA" id="YFEKPQN"/>
<keyword evidence="3" id="KW-1185">Reference proteome</keyword>
<dbReference type="InParanoid" id="A0A078A7F7"/>
<sequence>MTNPLMVQDIDNELLRDADEYLRKHKVLELFEDLTTILCYKQPENIEQFLVDMLKQRKDQGSRSIVYNEAELQNIFTLYDLKGAGHITKEQCKEAMKTLANSEYHFSKATEANIPEKVDLFTFMKVCDEVLGIKAR</sequence>